<keyword evidence="2" id="KW-1185">Reference proteome</keyword>
<gene>
    <name evidence="1" type="ORF">EDC56_0686</name>
</gene>
<organism evidence="1 2">
    <name type="scientific">Sinobacterium caligoides</name>
    <dbReference type="NCBI Taxonomy" id="933926"/>
    <lineage>
        <taxon>Bacteria</taxon>
        <taxon>Pseudomonadati</taxon>
        <taxon>Pseudomonadota</taxon>
        <taxon>Gammaproteobacteria</taxon>
        <taxon>Cellvibrionales</taxon>
        <taxon>Spongiibacteraceae</taxon>
        <taxon>Sinobacterium</taxon>
    </lineage>
</organism>
<evidence type="ECO:0000313" key="2">
    <source>
        <dbReference type="Proteomes" id="UP000275394"/>
    </source>
</evidence>
<proteinExistence type="predicted"/>
<dbReference type="Proteomes" id="UP000275394">
    <property type="component" value="Unassembled WGS sequence"/>
</dbReference>
<reference evidence="1 2" key="1">
    <citation type="submission" date="2018-11" db="EMBL/GenBank/DDBJ databases">
        <title>Genomic Encyclopedia of Type Strains, Phase IV (KMG-IV): sequencing the most valuable type-strain genomes for metagenomic binning, comparative biology and taxonomic classification.</title>
        <authorList>
            <person name="Goeker M."/>
        </authorList>
    </citation>
    <scope>NUCLEOTIDE SEQUENCE [LARGE SCALE GENOMIC DNA]</scope>
    <source>
        <strain evidence="1 2">DSM 100316</strain>
    </source>
</reference>
<sequence length="60" mass="6455">MDACYTSTGLAKPFRNILRGSAWLGKLYHKSINKNLLNDGDSTNRIACIGGCSWPAVAAI</sequence>
<protein>
    <submittedName>
        <fullName evidence="1">Uncharacterized protein</fullName>
    </submittedName>
</protein>
<name>A0A3N2DZF0_9GAMM</name>
<evidence type="ECO:0000313" key="1">
    <source>
        <dbReference type="EMBL" id="ROS05157.1"/>
    </source>
</evidence>
<accession>A0A3N2DZF0</accession>
<dbReference type="AlphaFoldDB" id="A0A3N2DZF0"/>
<comment type="caution">
    <text evidence="1">The sequence shown here is derived from an EMBL/GenBank/DDBJ whole genome shotgun (WGS) entry which is preliminary data.</text>
</comment>
<dbReference type="EMBL" id="RKHR01000003">
    <property type="protein sequence ID" value="ROS05157.1"/>
    <property type="molecule type" value="Genomic_DNA"/>
</dbReference>